<feature type="binding site" evidence="2">
    <location>
        <position position="259"/>
    </location>
    <ligand>
        <name>FAD</name>
        <dbReference type="ChEBI" id="CHEBI:57692"/>
    </ligand>
</feature>
<comment type="similarity">
    <text evidence="1">Belongs to the GMC oxidoreductase family.</text>
</comment>
<keyword evidence="2" id="KW-0274">FAD</keyword>
<name>A0A6A6UF89_9PEZI</name>
<evidence type="ECO:0000313" key="5">
    <source>
        <dbReference type="Proteomes" id="UP000799302"/>
    </source>
</evidence>
<dbReference type="EMBL" id="MU004234">
    <property type="protein sequence ID" value="KAF2670296.1"/>
    <property type="molecule type" value="Genomic_DNA"/>
</dbReference>
<feature type="binding site" evidence="2">
    <location>
        <begin position="96"/>
        <end position="99"/>
    </location>
    <ligand>
        <name>FAD</name>
        <dbReference type="ChEBI" id="CHEBI:57692"/>
    </ligand>
</feature>
<dbReference type="SUPFAM" id="SSF51905">
    <property type="entry name" value="FAD/NAD(P)-binding domain"/>
    <property type="match status" value="1"/>
</dbReference>
<dbReference type="Gene3D" id="3.50.50.60">
    <property type="entry name" value="FAD/NAD(P)-binding domain"/>
    <property type="match status" value="1"/>
</dbReference>
<dbReference type="Proteomes" id="UP000799302">
    <property type="component" value="Unassembled WGS sequence"/>
</dbReference>
<dbReference type="AlphaFoldDB" id="A0A6A6UF89"/>
<dbReference type="Pfam" id="PF05199">
    <property type="entry name" value="GMC_oxred_C"/>
    <property type="match status" value="1"/>
</dbReference>
<dbReference type="InterPro" id="IPR012132">
    <property type="entry name" value="GMC_OxRdtase"/>
</dbReference>
<comment type="cofactor">
    <cofactor evidence="2">
        <name>FAD</name>
        <dbReference type="ChEBI" id="CHEBI:57692"/>
    </cofactor>
</comment>
<dbReference type="Gene3D" id="3.30.560.10">
    <property type="entry name" value="Glucose Oxidase, domain 3"/>
    <property type="match status" value="1"/>
</dbReference>
<dbReference type="SUPFAM" id="SSF54373">
    <property type="entry name" value="FAD-linked reductases, C-terminal domain"/>
    <property type="match status" value="1"/>
</dbReference>
<dbReference type="Pfam" id="PF00732">
    <property type="entry name" value="GMC_oxred_N"/>
    <property type="match status" value="1"/>
</dbReference>
<evidence type="ECO:0000256" key="2">
    <source>
        <dbReference type="PIRSR" id="PIRSR000137-2"/>
    </source>
</evidence>
<protein>
    <submittedName>
        <fullName evidence="4">Alcohol oxidase</fullName>
    </submittedName>
</protein>
<organism evidence="4 5">
    <name type="scientific">Microthyrium microscopicum</name>
    <dbReference type="NCBI Taxonomy" id="703497"/>
    <lineage>
        <taxon>Eukaryota</taxon>
        <taxon>Fungi</taxon>
        <taxon>Dikarya</taxon>
        <taxon>Ascomycota</taxon>
        <taxon>Pezizomycotina</taxon>
        <taxon>Dothideomycetes</taxon>
        <taxon>Dothideomycetes incertae sedis</taxon>
        <taxon>Microthyriales</taxon>
        <taxon>Microthyriaceae</taxon>
        <taxon>Microthyrium</taxon>
    </lineage>
</organism>
<keyword evidence="2" id="KW-0285">Flavoprotein</keyword>
<dbReference type="OrthoDB" id="269227at2759"/>
<reference evidence="4" key="1">
    <citation type="journal article" date="2020" name="Stud. Mycol.">
        <title>101 Dothideomycetes genomes: a test case for predicting lifestyles and emergence of pathogens.</title>
        <authorList>
            <person name="Haridas S."/>
            <person name="Albert R."/>
            <person name="Binder M."/>
            <person name="Bloem J."/>
            <person name="Labutti K."/>
            <person name="Salamov A."/>
            <person name="Andreopoulos B."/>
            <person name="Baker S."/>
            <person name="Barry K."/>
            <person name="Bills G."/>
            <person name="Bluhm B."/>
            <person name="Cannon C."/>
            <person name="Castanera R."/>
            <person name="Culley D."/>
            <person name="Daum C."/>
            <person name="Ezra D."/>
            <person name="Gonzalez J."/>
            <person name="Henrissat B."/>
            <person name="Kuo A."/>
            <person name="Liang C."/>
            <person name="Lipzen A."/>
            <person name="Lutzoni F."/>
            <person name="Magnuson J."/>
            <person name="Mondo S."/>
            <person name="Nolan M."/>
            <person name="Ohm R."/>
            <person name="Pangilinan J."/>
            <person name="Park H.-J."/>
            <person name="Ramirez L."/>
            <person name="Alfaro M."/>
            <person name="Sun H."/>
            <person name="Tritt A."/>
            <person name="Yoshinaga Y."/>
            <person name="Zwiers L.-H."/>
            <person name="Turgeon B."/>
            <person name="Goodwin S."/>
            <person name="Spatafora J."/>
            <person name="Crous P."/>
            <person name="Grigoriev I."/>
        </authorList>
    </citation>
    <scope>NUCLEOTIDE SEQUENCE</scope>
    <source>
        <strain evidence="4">CBS 115976</strain>
    </source>
</reference>
<accession>A0A6A6UF89</accession>
<dbReference type="InterPro" id="IPR036188">
    <property type="entry name" value="FAD/NAD-bd_sf"/>
</dbReference>
<dbReference type="InterPro" id="IPR000172">
    <property type="entry name" value="GMC_OxRdtase_N"/>
</dbReference>
<sequence length="625" mass="67042">MNGKKVLLLEAGDDQGENPNSMIPSLHPYSTEDPAMSWDFYVQHYKDPKTAARDSKMTWTTPEGKTYIGSNPPAGSKQKGIFYPRSSTLGGCTAHNAMVNVYPTSEDWDDIARTTGDSSWSAPNMRKIYQRMEKCAYLPKGAPGHGFDGWLGTNLTDSSNSASDTKILRIGLQSTIAMGQVKPGTLQERGADFKKALAADLNSNSTKRDSSEGVFPIPLDIANNKRTGSRDFIMQVLNAKNADGSKKYPGFTLKLNHFVTKVLFAPTNSSSSTNSTSKPRAVGVEALVGAHLYGASPKSTSSTRSSAQKITIRASKEVIISTGTFNTPQLLMLSGIGPREHLAKHSIPLIAHSPGVGRNLQDHFEIGVTHTTTSDFASSAACTFAHPPANLSSSTDPCMQAYLKGSGPYASSNGFPFGILQRTSAAVDARPDVLVFGGPSRFHGYYPGYSGHGYQHRSWTWVVLRAFTTNRAGYIELASSDPLTTPIINTAFFADGNKTADAIDIRAMADAVRLARNISNSVPTLSPSEGPTVLNEELPGVRGGDEKATEQFIRDESWSHHASGTAAIGKDGDEMAVLDSKMRVRGVDGLRVVDASVFPKIPGYFVVVPTYMVGEKAADSILTGA</sequence>
<dbReference type="InterPro" id="IPR007867">
    <property type="entry name" value="GMC_OxRtase_C"/>
</dbReference>
<evidence type="ECO:0000313" key="4">
    <source>
        <dbReference type="EMBL" id="KAF2670296.1"/>
    </source>
</evidence>
<dbReference type="PROSITE" id="PS00624">
    <property type="entry name" value="GMC_OXRED_2"/>
    <property type="match status" value="1"/>
</dbReference>
<evidence type="ECO:0000259" key="3">
    <source>
        <dbReference type="PROSITE" id="PS00624"/>
    </source>
</evidence>
<dbReference type="PANTHER" id="PTHR11552">
    <property type="entry name" value="GLUCOSE-METHANOL-CHOLINE GMC OXIDOREDUCTASE"/>
    <property type="match status" value="1"/>
</dbReference>
<gene>
    <name evidence="4" type="ORF">BT63DRAFT_424240</name>
</gene>
<keyword evidence="5" id="KW-1185">Reference proteome</keyword>
<dbReference type="PANTHER" id="PTHR11552:SF213">
    <property type="entry name" value="DEHYDROGENASE, PUTATIVE-RELATED"/>
    <property type="match status" value="1"/>
</dbReference>
<dbReference type="GO" id="GO:0050660">
    <property type="term" value="F:flavin adenine dinucleotide binding"/>
    <property type="evidence" value="ECO:0007669"/>
    <property type="project" value="InterPro"/>
</dbReference>
<proteinExistence type="inferred from homology"/>
<dbReference type="GO" id="GO:0016614">
    <property type="term" value="F:oxidoreductase activity, acting on CH-OH group of donors"/>
    <property type="evidence" value="ECO:0007669"/>
    <property type="project" value="InterPro"/>
</dbReference>
<dbReference type="PIRSF" id="PIRSF000137">
    <property type="entry name" value="Alcohol_oxidase"/>
    <property type="match status" value="1"/>
</dbReference>
<evidence type="ECO:0000256" key="1">
    <source>
        <dbReference type="ARBA" id="ARBA00010790"/>
    </source>
</evidence>
<feature type="domain" description="Glucose-methanol-choline oxidoreductase N-terminal" evidence="3">
    <location>
        <begin position="323"/>
        <end position="337"/>
    </location>
</feature>